<dbReference type="GO" id="GO:0098887">
    <property type="term" value="P:neurotransmitter receptor transport, endosome to postsynaptic membrane"/>
    <property type="evidence" value="ECO:0007669"/>
    <property type="project" value="TreeGrafter"/>
</dbReference>
<evidence type="ECO:0000256" key="2">
    <source>
        <dbReference type="ARBA" id="ARBA00022490"/>
    </source>
</evidence>
<dbReference type="InterPro" id="IPR043545">
    <property type="entry name" value="GRIP1/2"/>
</dbReference>
<dbReference type="PANTHER" id="PTHR46227">
    <property type="entry name" value="GLUTAMATE RECEPTOR-INTERACTING PROTEIN GRIP"/>
    <property type="match status" value="1"/>
</dbReference>
<dbReference type="InterPro" id="IPR001478">
    <property type="entry name" value="PDZ"/>
</dbReference>
<keyword evidence="6" id="KW-0675">Receptor</keyword>
<dbReference type="OrthoDB" id="75502at2759"/>
<dbReference type="Gene3D" id="2.30.42.10">
    <property type="match status" value="7"/>
</dbReference>
<feature type="region of interest" description="Disordered" evidence="4">
    <location>
        <begin position="795"/>
        <end position="821"/>
    </location>
</feature>
<protein>
    <submittedName>
        <fullName evidence="6">Glutamate receptor-interacting protein 1</fullName>
    </submittedName>
</protein>
<feature type="compositionally biased region" description="Basic residues" evidence="4">
    <location>
        <begin position="433"/>
        <end position="451"/>
    </location>
</feature>
<feature type="region of interest" description="Disordered" evidence="4">
    <location>
        <begin position="833"/>
        <end position="895"/>
    </location>
</feature>
<dbReference type="FunCoup" id="A0A2J7QRT5">
    <property type="interactions" value="72"/>
</dbReference>
<evidence type="ECO:0000256" key="4">
    <source>
        <dbReference type="SAM" id="MobiDB-lite"/>
    </source>
</evidence>
<feature type="domain" description="PDZ" evidence="5">
    <location>
        <begin position="585"/>
        <end position="669"/>
    </location>
</feature>
<feature type="domain" description="PDZ" evidence="5">
    <location>
        <begin position="299"/>
        <end position="368"/>
    </location>
</feature>
<dbReference type="Pfam" id="PF00595">
    <property type="entry name" value="PDZ"/>
    <property type="match status" value="6"/>
</dbReference>
<comment type="subcellular location">
    <subcellularLocation>
        <location evidence="1">Cytoplasm</location>
    </subcellularLocation>
</comment>
<dbReference type="STRING" id="105785.A0A2J7QRT5"/>
<dbReference type="PROSITE" id="PS50106">
    <property type="entry name" value="PDZ"/>
    <property type="match status" value="7"/>
</dbReference>
<keyword evidence="2" id="KW-0963">Cytoplasm</keyword>
<dbReference type="FunFam" id="2.30.42.10:FF:000023">
    <property type="entry name" value="Glutamate receptor interacting protein 1"/>
    <property type="match status" value="1"/>
</dbReference>
<evidence type="ECO:0000256" key="1">
    <source>
        <dbReference type="ARBA" id="ARBA00004496"/>
    </source>
</evidence>
<feature type="compositionally biased region" description="Low complexity" evidence="4">
    <location>
        <begin position="805"/>
        <end position="821"/>
    </location>
</feature>
<dbReference type="PANTHER" id="PTHR46227:SF2">
    <property type="entry name" value="FI03335P"/>
    <property type="match status" value="1"/>
</dbReference>
<evidence type="ECO:0000313" key="6">
    <source>
        <dbReference type="EMBL" id="PNF31304.1"/>
    </source>
</evidence>
<evidence type="ECO:0000256" key="3">
    <source>
        <dbReference type="ARBA" id="ARBA00022737"/>
    </source>
</evidence>
<proteinExistence type="predicted"/>
<reference evidence="6 7" key="1">
    <citation type="submission" date="2017-12" db="EMBL/GenBank/DDBJ databases">
        <title>Hemimetabolous genomes reveal molecular basis of termite eusociality.</title>
        <authorList>
            <person name="Harrison M.C."/>
            <person name="Jongepier E."/>
            <person name="Robertson H.M."/>
            <person name="Arning N."/>
            <person name="Bitard-Feildel T."/>
            <person name="Chao H."/>
            <person name="Childers C.P."/>
            <person name="Dinh H."/>
            <person name="Doddapaneni H."/>
            <person name="Dugan S."/>
            <person name="Gowin J."/>
            <person name="Greiner C."/>
            <person name="Han Y."/>
            <person name="Hu H."/>
            <person name="Hughes D.S.T."/>
            <person name="Huylmans A.-K."/>
            <person name="Kemena C."/>
            <person name="Kremer L.P.M."/>
            <person name="Lee S.L."/>
            <person name="Lopez-Ezquerra A."/>
            <person name="Mallet L."/>
            <person name="Monroy-Kuhn J.M."/>
            <person name="Moser A."/>
            <person name="Murali S.C."/>
            <person name="Muzny D.M."/>
            <person name="Otani S."/>
            <person name="Piulachs M.-D."/>
            <person name="Poelchau M."/>
            <person name="Qu J."/>
            <person name="Schaub F."/>
            <person name="Wada-Katsumata A."/>
            <person name="Worley K.C."/>
            <person name="Xie Q."/>
            <person name="Ylla G."/>
            <person name="Poulsen M."/>
            <person name="Gibbs R.A."/>
            <person name="Schal C."/>
            <person name="Richards S."/>
            <person name="Belles X."/>
            <person name="Korb J."/>
            <person name="Bornberg-Bauer E."/>
        </authorList>
    </citation>
    <scope>NUCLEOTIDE SEQUENCE [LARGE SCALE GENOMIC DNA]</scope>
    <source>
        <tissue evidence="6">Whole body</tissue>
    </source>
</reference>
<feature type="compositionally biased region" description="Polar residues" evidence="4">
    <location>
        <begin position="73"/>
        <end position="86"/>
    </location>
</feature>
<dbReference type="GO" id="GO:0005737">
    <property type="term" value="C:cytoplasm"/>
    <property type="evidence" value="ECO:0007669"/>
    <property type="project" value="UniProtKB-SubCell"/>
</dbReference>
<feature type="domain" description="PDZ" evidence="5">
    <location>
        <begin position="1023"/>
        <end position="1106"/>
    </location>
</feature>
<accession>A0A2J7QRT5</accession>
<feature type="region of interest" description="Disordered" evidence="4">
    <location>
        <begin position="53"/>
        <end position="86"/>
    </location>
</feature>
<feature type="domain" description="PDZ" evidence="5">
    <location>
        <begin position="98"/>
        <end position="181"/>
    </location>
</feature>
<dbReference type="InterPro" id="IPR041489">
    <property type="entry name" value="PDZ_6"/>
</dbReference>
<sequence length="1146" mass="121612">MPTISVSPFSSPSNHEATICTASNAALSSRKRLPWWIQAVMKLWRVIWPHHHGKNSAAPQQDVEKHRSPSPTPSVDSGQQSGLGSRCQSREQLLGTTVVELVKTEDSTLGIIISGGVDKGLCPSISSLRPGSVAQRCDALCAGDRVTAVNGISTTRLKHDEIVSLLRGVEDRAVLELEYPLPSFPSENSVCVCPKITHVTIEREAGSLGFTLRGGAHPDPLLSRPLVITYVRPGGPADSEGSLKSGDRLVAVDGQSLHCATLTDAQTVLHQSDSKFTVLTIEYDVSVLESVRQATGPLLVEIERPPVKDLGVTLASATSRQEGEASTAVVIESIKPASIAERCGALHVGDQILAVDETRVDGVTTTAADVMQLLRNVNSAHITLEILPLSQLNCGWRLSENSVRSRGFLGPKCNTGGLHSPSPSPSGFSTLNSRHHRSRQYSHPHHPRLNRLGKADSNSTSCHDTASLPGSYSGGVLCHTETLHVTLQPDLHGYGLSVVNPDSSSPAVVISSIDPGGPADRCGCLQVGDRILAVNHKSVVLDSLNADEVTQIFLCAEGSNRGALLTLHVEFDVADAVVPSSGIFSVKLARRGSGLGITITASKSCLPGEPLLISDIRRGSVAHRTGTLQPGDKLLAIDSLRLDQCSLEDTQQILQGSSDIVTLRIQKGDAFPDVPDTHSIVYTVELARHGGPLGITIAGSEEPFEPITISGLTQGGLAEQTGALHVGDRLLAINGESLRGKPLSEAIGLLQSSGDTVTLKIARTIARSSSGTHCEDAVLSVGQFGPALPSVDSAVESWDSSVLEQSPPSNNTSPDSNQPPQQHLTVAEVYKSESATVKRKQKVGPGGDAQLSPGGKMWDASHSSHSLDSEQSGGTSEGDIVQQWDKSPGANHEAQTTKQFLGAGTMRTGESLLPFADMFSSSSIPSVGHKPPIGLPAHKDVCFPADSPPHSPLPLPHYLHGNTLPHRRRYVGSDNPASLGMSYLDETGSNVYMNADNAGSSAVYSCGSYTHLPSGSPQLDLYQVTLFKDPVYEDFGFSVSDGLYERGVYINRVRKGGPADMSTVLQPYDRILQVNETRTHDFDCCLTVPLIASAGEKLELTVARNSGCSSENKVFNGVLTWAEEVIGSVQCPVPDNHTSGTITKTL</sequence>
<evidence type="ECO:0000313" key="7">
    <source>
        <dbReference type="Proteomes" id="UP000235965"/>
    </source>
</evidence>
<feature type="domain" description="PDZ" evidence="5">
    <location>
        <begin position="484"/>
        <end position="553"/>
    </location>
</feature>
<dbReference type="InterPro" id="IPR036034">
    <property type="entry name" value="PDZ_sf"/>
</dbReference>
<name>A0A2J7QRT5_9NEOP</name>
<dbReference type="FunFam" id="2.30.42.10:FF:000035">
    <property type="entry name" value="Glutamate receptor interacting protein 1"/>
    <property type="match status" value="1"/>
</dbReference>
<dbReference type="Proteomes" id="UP000235965">
    <property type="component" value="Unassembled WGS sequence"/>
</dbReference>
<dbReference type="EMBL" id="NEVH01011884">
    <property type="protein sequence ID" value="PNF31304.1"/>
    <property type="molecule type" value="Genomic_DNA"/>
</dbReference>
<organism evidence="6 7">
    <name type="scientific">Cryptotermes secundus</name>
    <dbReference type="NCBI Taxonomy" id="105785"/>
    <lineage>
        <taxon>Eukaryota</taxon>
        <taxon>Metazoa</taxon>
        <taxon>Ecdysozoa</taxon>
        <taxon>Arthropoda</taxon>
        <taxon>Hexapoda</taxon>
        <taxon>Insecta</taxon>
        <taxon>Pterygota</taxon>
        <taxon>Neoptera</taxon>
        <taxon>Polyneoptera</taxon>
        <taxon>Dictyoptera</taxon>
        <taxon>Blattodea</taxon>
        <taxon>Blattoidea</taxon>
        <taxon>Termitoidae</taxon>
        <taxon>Kalotermitidae</taxon>
        <taxon>Cryptotermitinae</taxon>
        <taxon>Cryptotermes</taxon>
    </lineage>
</organism>
<dbReference type="CDD" id="cd06684">
    <property type="entry name" value="PDZ3_GRIP1-2-like"/>
    <property type="match status" value="1"/>
</dbReference>
<dbReference type="CDD" id="cd06683">
    <property type="entry name" value="PDZ6_GRIP1-2-like"/>
    <property type="match status" value="1"/>
</dbReference>
<comment type="caution">
    <text evidence="6">The sequence shown here is derived from an EMBL/GenBank/DDBJ whole genome shotgun (WGS) entry which is preliminary data.</text>
</comment>
<dbReference type="CDD" id="cd06681">
    <property type="entry name" value="PDZ2_GRIP1-2-like"/>
    <property type="match status" value="1"/>
</dbReference>
<dbReference type="InParanoid" id="A0A2J7QRT5"/>
<feature type="domain" description="PDZ" evidence="5">
    <location>
        <begin position="683"/>
        <end position="765"/>
    </location>
</feature>
<dbReference type="AlphaFoldDB" id="A0A2J7QRT5"/>
<dbReference type="SMART" id="SM00228">
    <property type="entry name" value="PDZ"/>
    <property type="match status" value="7"/>
</dbReference>
<gene>
    <name evidence="6" type="ORF">B7P43_G11546</name>
</gene>
<evidence type="ECO:0000259" key="5">
    <source>
        <dbReference type="PROSITE" id="PS50106"/>
    </source>
</evidence>
<feature type="domain" description="PDZ" evidence="5">
    <location>
        <begin position="198"/>
        <end position="284"/>
    </location>
</feature>
<feature type="region of interest" description="Disordered" evidence="4">
    <location>
        <begin position="414"/>
        <end position="464"/>
    </location>
</feature>
<dbReference type="CDD" id="cd06685">
    <property type="entry name" value="PDZ7_GRIP1-2-like"/>
    <property type="match status" value="1"/>
</dbReference>
<dbReference type="SUPFAM" id="SSF50156">
    <property type="entry name" value="PDZ domain-like"/>
    <property type="match status" value="7"/>
</dbReference>
<dbReference type="CDD" id="cd06682">
    <property type="entry name" value="PDZ5_GRIP1-2-like"/>
    <property type="match status" value="1"/>
</dbReference>
<keyword evidence="7" id="KW-1185">Reference proteome</keyword>
<dbReference type="Pfam" id="PF17820">
    <property type="entry name" value="PDZ_6"/>
    <property type="match status" value="1"/>
</dbReference>
<keyword evidence="3" id="KW-0677">Repeat</keyword>